<comment type="similarity">
    <text evidence="2 7">Belongs to the HSF family.</text>
</comment>
<dbReference type="STRING" id="246437.L8Y3J0"/>
<reference evidence="11" key="1">
    <citation type="submission" date="2012-07" db="EMBL/GenBank/DDBJ databases">
        <title>Genome of the Chinese tree shrew, a rising model animal genetically related to primates.</title>
        <authorList>
            <person name="Zhang G."/>
            <person name="Fan Y."/>
            <person name="Yao Y."/>
            <person name="Huang Z."/>
        </authorList>
    </citation>
    <scope>NUCLEOTIDE SEQUENCE [LARGE SCALE GENOMIC DNA]</scope>
</reference>
<keyword evidence="6" id="KW-0539">Nucleus</keyword>
<dbReference type="Gene3D" id="1.10.10.10">
    <property type="entry name" value="Winged helix-like DNA-binding domain superfamily/Winged helix DNA-binding domain"/>
    <property type="match status" value="1"/>
</dbReference>
<dbReference type="FunCoup" id="L8Y3J0">
    <property type="interactions" value="2"/>
</dbReference>
<feature type="compositionally biased region" description="Polar residues" evidence="8">
    <location>
        <begin position="17"/>
        <end position="30"/>
    </location>
</feature>
<dbReference type="GO" id="GO:0003700">
    <property type="term" value="F:DNA-binding transcription factor activity"/>
    <property type="evidence" value="ECO:0007669"/>
    <property type="project" value="InterPro"/>
</dbReference>
<dbReference type="InterPro" id="IPR036390">
    <property type="entry name" value="WH_DNA-bd_sf"/>
</dbReference>
<dbReference type="AlphaFoldDB" id="L8Y3J0"/>
<organism evidence="10 11">
    <name type="scientific">Tupaia chinensis</name>
    <name type="common">Chinese tree shrew</name>
    <name type="synonym">Tupaia belangeri chinensis</name>
    <dbReference type="NCBI Taxonomy" id="246437"/>
    <lineage>
        <taxon>Eukaryota</taxon>
        <taxon>Metazoa</taxon>
        <taxon>Chordata</taxon>
        <taxon>Craniata</taxon>
        <taxon>Vertebrata</taxon>
        <taxon>Euteleostomi</taxon>
        <taxon>Mammalia</taxon>
        <taxon>Eutheria</taxon>
        <taxon>Euarchontoglires</taxon>
        <taxon>Scandentia</taxon>
        <taxon>Tupaiidae</taxon>
        <taxon>Tupaia</taxon>
    </lineage>
</organism>
<dbReference type="Proteomes" id="UP000011518">
    <property type="component" value="Unassembled WGS sequence"/>
</dbReference>
<dbReference type="InterPro" id="IPR036388">
    <property type="entry name" value="WH-like_DNA-bd_sf"/>
</dbReference>
<evidence type="ECO:0000256" key="1">
    <source>
        <dbReference type="ARBA" id="ARBA00004123"/>
    </source>
</evidence>
<name>L8Y3J0_TUPCH</name>
<evidence type="ECO:0000256" key="5">
    <source>
        <dbReference type="ARBA" id="ARBA00023163"/>
    </source>
</evidence>
<feature type="domain" description="HSF-type DNA-binding" evidence="9">
    <location>
        <begin position="92"/>
        <end position="210"/>
    </location>
</feature>
<evidence type="ECO:0000259" key="9">
    <source>
        <dbReference type="SMART" id="SM00415"/>
    </source>
</evidence>
<evidence type="ECO:0000256" key="6">
    <source>
        <dbReference type="ARBA" id="ARBA00023242"/>
    </source>
</evidence>
<keyword evidence="4" id="KW-0238">DNA-binding</keyword>
<evidence type="ECO:0000256" key="8">
    <source>
        <dbReference type="SAM" id="MobiDB-lite"/>
    </source>
</evidence>
<dbReference type="GO" id="GO:0043565">
    <property type="term" value="F:sequence-specific DNA binding"/>
    <property type="evidence" value="ECO:0007669"/>
    <property type="project" value="InterPro"/>
</dbReference>
<feature type="region of interest" description="Disordered" evidence="8">
    <location>
        <begin position="1"/>
        <end position="45"/>
    </location>
</feature>
<dbReference type="SMART" id="SM00415">
    <property type="entry name" value="HSF"/>
    <property type="match status" value="1"/>
</dbReference>
<protein>
    <submittedName>
        <fullName evidence="10">Heat shock transcription factor, X-linked</fullName>
    </submittedName>
</protein>
<sequence>MAKSEEWKPGGQRHSLRTASLPSETRTSLVDTEFSPPPEDLSSSQDILEPLEYPDFRLLLEEIARQASIDEPFWTKPLSLYEFLALGEEDLLSLPFPQKLWIVANSTYFVSIWWDDSGTCIGINENLFQKEVLERTRPFKVFDTDDMKSFKHELHLYGFNETHQDVCASLHLFDEFTEETTVYVMSTLKFYSCPFFKKDSPHLLERMRRVGMTFDSRQSESNPTLPKQQKSRKTPIAVDGKTRLEDQECVCHLTRRDFVPLAGADKVPGPTPVNGEAPVTQPANWWPEIAQAHFALLWDVTMPAEFPYNLDAPLTQMSIYEPMQGLPTMLPRMCTLPTAQPLAELLPICHPSMPVPIAADGPDNPVVMGHHLPAPFHCRADYHCVAEQVVAATDGLPMSPDDSDSPR</sequence>
<evidence type="ECO:0000256" key="7">
    <source>
        <dbReference type="RuleBase" id="RU004020"/>
    </source>
</evidence>
<keyword evidence="3" id="KW-0805">Transcription regulation</keyword>
<accession>L8Y3J0</accession>
<dbReference type="GO" id="GO:0005634">
    <property type="term" value="C:nucleus"/>
    <property type="evidence" value="ECO:0007669"/>
    <property type="project" value="UniProtKB-SubCell"/>
</dbReference>
<keyword evidence="11" id="KW-1185">Reference proteome</keyword>
<evidence type="ECO:0000256" key="3">
    <source>
        <dbReference type="ARBA" id="ARBA00023015"/>
    </source>
</evidence>
<evidence type="ECO:0000256" key="2">
    <source>
        <dbReference type="ARBA" id="ARBA00006403"/>
    </source>
</evidence>
<dbReference type="Pfam" id="PF00447">
    <property type="entry name" value="HSF_DNA-bind"/>
    <property type="match status" value="1"/>
</dbReference>
<feature type="compositionally biased region" description="Polar residues" evidence="8">
    <location>
        <begin position="215"/>
        <end position="228"/>
    </location>
</feature>
<feature type="region of interest" description="Disordered" evidence="8">
    <location>
        <begin position="214"/>
        <end position="235"/>
    </location>
</feature>
<evidence type="ECO:0000256" key="4">
    <source>
        <dbReference type="ARBA" id="ARBA00023125"/>
    </source>
</evidence>
<comment type="subcellular location">
    <subcellularLocation>
        <location evidence="1">Nucleus</location>
    </subcellularLocation>
</comment>
<evidence type="ECO:0000313" key="11">
    <source>
        <dbReference type="Proteomes" id="UP000011518"/>
    </source>
</evidence>
<dbReference type="FunFam" id="1.10.10.10:FF:000349">
    <property type="entry name" value="Heat shock transcription factor, Y-linked"/>
    <property type="match status" value="1"/>
</dbReference>
<reference evidence="11" key="2">
    <citation type="journal article" date="2013" name="Nat. Commun.">
        <title>Genome of the Chinese tree shrew.</title>
        <authorList>
            <person name="Fan Y."/>
            <person name="Huang Z.Y."/>
            <person name="Cao C.C."/>
            <person name="Chen C.S."/>
            <person name="Chen Y.X."/>
            <person name="Fan D.D."/>
            <person name="He J."/>
            <person name="Hou H.L."/>
            <person name="Hu L."/>
            <person name="Hu X.T."/>
            <person name="Jiang X.T."/>
            <person name="Lai R."/>
            <person name="Lang Y.S."/>
            <person name="Liang B."/>
            <person name="Liao S.G."/>
            <person name="Mu D."/>
            <person name="Ma Y.Y."/>
            <person name="Niu Y.Y."/>
            <person name="Sun X.Q."/>
            <person name="Xia J.Q."/>
            <person name="Xiao J."/>
            <person name="Xiong Z.Q."/>
            <person name="Xu L."/>
            <person name="Yang L."/>
            <person name="Zhang Y."/>
            <person name="Zhao W."/>
            <person name="Zhao X.D."/>
            <person name="Zheng Y.T."/>
            <person name="Zhou J.M."/>
            <person name="Zhu Y.B."/>
            <person name="Zhang G.J."/>
            <person name="Wang J."/>
            <person name="Yao Y.G."/>
        </authorList>
    </citation>
    <scope>NUCLEOTIDE SEQUENCE [LARGE SCALE GENOMIC DNA]</scope>
</reference>
<dbReference type="OrthoDB" id="9536616at2759"/>
<dbReference type="eggNOG" id="KOG0627">
    <property type="taxonomic scope" value="Eukaryota"/>
</dbReference>
<dbReference type="KEGG" id="tup:102486897"/>
<keyword evidence="5" id="KW-0804">Transcription</keyword>
<dbReference type="SUPFAM" id="SSF46785">
    <property type="entry name" value="Winged helix' DNA-binding domain"/>
    <property type="match status" value="1"/>
</dbReference>
<dbReference type="InterPro" id="IPR000232">
    <property type="entry name" value="HSF_DNA-bd"/>
</dbReference>
<proteinExistence type="inferred from homology"/>
<dbReference type="InParanoid" id="L8Y3J0"/>
<dbReference type="EMBL" id="KB370124">
    <property type="protein sequence ID" value="ELV09619.1"/>
    <property type="molecule type" value="Genomic_DNA"/>
</dbReference>
<gene>
    <name evidence="10" type="ORF">TREES_T100019065</name>
</gene>
<keyword evidence="10" id="KW-0346">Stress response</keyword>
<evidence type="ECO:0000313" key="10">
    <source>
        <dbReference type="EMBL" id="ELV09619.1"/>
    </source>
</evidence>